<sequence>MGSSSLEINAMSCKNLKSFNFFQKLSVYAVVSIGTDVSNFKLNEQQRQEQRTPADKEGDGNPEWKHSLAFDLTSLSHPLFPNDLFLLFEFWHQGQIFGDKLIGEVRVPLKDVVGNFKSGETARFLRYEVRSPDGKPNGVLDFSYKVVSDGVLANQNLAVSGTENTGYQVTDKADHDLKQPAAFASDRDLLPDESVIRYSATDSLKSTTTPSAPPLVYGQAHSHPPPSPIQPVEPNTTPLPAHYSAYHPPPMWPPPPPPPPFWSSHLPPPPPPPPPPPYYHPPFPPAWEHPGTSYSQQYANTGRYDHTRH</sequence>
<protein>
    <recommendedName>
        <fullName evidence="2">C2 domain-containing protein</fullName>
    </recommendedName>
</protein>
<dbReference type="AlphaFoldDB" id="A0AAD3TAK9"/>
<name>A0AAD3TAK9_NEPGR</name>
<dbReference type="InterPro" id="IPR035892">
    <property type="entry name" value="C2_domain_sf"/>
</dbReference>
<dbReference type="Proteomes" id="UP001279734">
    <property type="component" value="Unassembled WGS sequence"/>
</dbReference>
<dbReference type="PANTHER" id="PTHR32246">
    <property type="entry name" value="INGRESSION PROTEIN FIC1"/>
    <property type="match status" value="1"/>
</dbReference>
<dbReference type="PROSITE" id="PS50004">
    <property type="entry name" value="C2"/>
    <property type="match status" value="1"/>
</dbReference>
<gene>
    <name evidence="3" type="ORF">Nepgr_027489</name>
</gene>
<feature type="domain" description="C2" evidence="2">
    <location>
        <begin position="1"/>
        <end position="125"/>
    </location>
</feature>
<evidence type="ECO:0000259" key="2">
    <source>
        <dbReference type="PROSITE" id="PS50004"/>
    </source>
</evidence>
<proteinExistence type="predicted"/>
<dbReference type="GO" id="GO:0006952">
    <property type="term" value="P:defense response"/>
    <property type="evidence" value="ECO:0007669"/>
    <property type="project" value="InterPro"/>
</dbReference>
<dbReference type="SMART" id="SM00239">
    <property type="entry name" value="C2"/>
    <property type="match status" value="1"/>
</dbReference>
<dbReference type="Gene3D" id="2.60.40.150">
    <property type="entry name" value="C2 domain"/>
    <property type="match status" value="1"/>
</dbReference>
<dbReference type="PANTHER" id="PTHR32246:SF169">
    <property type="entry name" value="PROTEIN SRC2-LIKE"/>
    <property type="match status" value="1"/>
</dbReference>
<feature type="compositionally biased region" description="Polar residues" evidence="1">
    <location>
        <begin position="201"/>
        <end position="210"/>
    </location>
</feature>
<dbReference type="Pfam" id="PF00168">
    <property type="entry name" value="C2"/>
    <property type="match status" value="1"/>
</dbReference>
<feature type="region of interest" description="Disordered" evidence="1">
    <location>
        <begin position="255"/>
        <end position="309"/>
    </location>
</feature>
<evidence type="ECO:0000256" key="1">
    <source>
        <dbReference type="SAM" id="MobiDB-lite"/>
    </source>
</evidence>
<organism evidence="3 4">
    <name type="scientific">Nepenthes gracilis</name>
    <name type="common">Slender pitcher plant</name>
    <dbReference type="NCBI Taxonomy" id="150966"/>
    <lineage>
        <taxon>Eukaryota</taxon>
        <taxon>Viridiplantae</taxon>
        <taxon>Streptophyta</taxon>
        <taxon>Embryophyta</taxon>
        <taxon>Tracheophyta</taxon>
        <taxon>Spermatophyta</taxon>
        <taxon>Magnoliopsida</taxon>
        <taxon>eudicotyledons</taxon>
        <taxon>Gunneridae</taxon>
        <taxon>Pentapetalae</taxon>
        <taxon>Caryophyllales</taxon>
        <taxon>Nepenthaceae</taxon>
        <taxon>Nepenthes</taxon>
    </lineage>
</organism>
<keyword evidence="4" id="KW-1185">Reference proteome</keyword>
<evidence type="ECO:0000313" key="4">
    <source>
        <dbReference type="Proteomes" id="UP001279734"/>
    </source>
</evidence>
<evidence type="ECO:0000313" key="3">
    <source>
        <dbReference type="EMBL" id="GMH25646.1"/>
    </source>
</evidence>
<accession>A0AAD3TAK9</accession>
<dbReference type="InterPro" id="IPR044750">
    <property type="entry name" value="C2_SRC2/BAP"/>
</dbReference>
<feature type="region of interest" description="Disordered" evidence="1">
    <location>
        <begin position="201"/>
        <end position="241"/>
    </location>
</feature>
<comment type="caution">
    <text evidence="3">The sequence shown here is derived from an EMBL/GenBank/DDBJ whole genome shotgun (WGS) entry which is preliminary data.</text>
</comment>
<dbReference type="EMBL" id="BSYO01000029">
    <property type="protein sequence ID" value="GMH25646.1"/>
    <property type="molecule type" value="Genomic_DNA"/>
</dbReference>
<feature type="compositionally biased region" description="Pro residues" evidence="1">
    <location>
        <begin position="255"/>
        <end position="287"/>
    </location>
</feature>
<dbReference type="SUPFAM" id="SSF49562">
    <property type="entry name" value="C2 domain (Calcium/lipid-binding domain, CaLB)"/>
    <property type="match status" value="1"/>
</dbReference>
<reference evidence="3" key="1">
    <citation type="submission" date="2023-05" db="EMBL/GenBank/DDBJ databases">
        <title>Nepenthes gracilis genome sequencing.</title>
        <authorList>
            <person name="Fukushima K."/>
        </authorList>
    </citation>
    <scope>NUCLEOTIDE SEQUENCE</scope>
    <source>
        <strain evidence="3">SING2019-196</strain>
    </source>
</reference>
<dbReference type="InterPro" id="IPR000008">
    <property type="entry name" value="C2_dom"/>
</dbReference>
<dbReference type="CDD" id="cd04051">
    <property type="entry name" value="C2_SRC2_like"/>
    <property type="match status" value="1"/>
</dbReference>